<dbReference type="SMART" id="SM00060">
    <property type="entry name" value="FN3"/>
    <property type="match status" value="1"/>
</dbReference>
<dbReference type="PROSITE" id="PS50853">
    <property type="entry name" value="FN3"/>
    <property type="match status" value="1"/>
</dbReference>
<name>A0AAN9TU40_9HEMI</name>
<dbReference type="InterPro" id="IPR003961">
    <property type="entry name" value="FN3_dom"/>
</dbReference>
<dbReference type="CDD" id="cd00063">
    <property type="entry name" value="FN3"/>
    <property type="match status" value="1"/>
</dbReference>
<protein>
    <recommendedName>
        <fullName evidence="1">Fibronectin type-III domain-containing protein</fullName>
    </recommendedName>
</protein>
<feature type="domain" description="Fibronectin type-III" evidence="1">
    <location>
        <begin position="235"/>
        <end position="339"/>
    </location>
</feature>
<gene>
    <name evidence="2" type="ORF">V9T40_004979</name>
</gene>
<sequence>MPVTHGKSILYQDIVGHPMELFCTLLPYITNAIITSDNLEFRRNDQVVDKKYVTKVNETTIRLKLENKKESEDKYYCYLKAPKGTKITTANFSDRRTVINWSEKNENIKTFDSTQNEEFERQTVCVALVNIRDYPKVENVSCSVYNSQVLNCTWDVPVSEIQTNYTIKYIPVMPENDRMEAFGCPNDDDVRKNTCKWTLSTKPPYLKHFETLKIIITSINAFNKNNQTFDVQVKGPKNLKLVSKTSTSIELEWSIKDSQSFPNPWIYKVSYMTTHIGSNWTSIILDSNISSNGRIVSYNVTNLTPNTLYDFRVLAKSKIVLDEYWLTSVAANIFRTKKL</sequence>
<organism evidence="2 3">
    <name type="scientific">Parthenolecanium corni</name>
    <dbReference type="NCBI Taxonomy" id="536013"/>
    <lineage>
        <taxon>Eukaryota</taxon>
        <taxon>Metazoa</taxon>
        <taxon>Ecdysozoa</taxon>
        <taxon>Arthropoda</taxon>
        <taxon>Hexapoda</taxon>
        <taxon>Insecta</taxon>
        <taxon>Pterygota</taxon>
        <taxon>Neoptera</taxon>
        <taxon>Paraneoptera</taxon>
        <taxon>Hemiptera</taxon>
        <taxon>Sternorrhyncha</taxon>
        <taxon>Coccoidea</taxon>
        <taxon>Coccidae</taxon>
        <taxon>Parthenolecanium</taxon>
    </lineage>
</organism>
<dbReference type="Gene3D" id="2.60.40.10">
    <property type="entry name" value="Immunoglobulins"/>
    <property type="match status" value="3"/>
</dbReference>
<keyword evidence="3" id="KW-1185">Reference proteome</keyword>
<dbReference type="InterPro" id="IPR036116">
    <property type="entry name" value="FN3_sf"/>
</dbReference>
<evidence type="ECO:0000259" key="1">
    <source>
        <dbReference type="PROSITE" id="PS50853"/>
    </source>
</evidence>
<dbReference type="AlphaFoldDB" id="A0AAN9TU40"/>
<comment type="caution">
    <text evidence="2">The sequence shown here is derived from an EMBL/GenBank/DDBJ whole genome shotgun (WGS) entry which is preliminary data.</text>
</comment>
<reference evidence="2 3" key="1">
    <citation type="submission" date="2024-03" db="EMBL/GenBank/DDBJ databases">
        <title>Adaptation during the transition from Ophiocordyceps entomopathogen to insect associate is accompanied by gene loss and intensified selection.</title>
        <authorList>
            <person name="Ward C.M."/>
            <person name="Onetto C.A."/>
            <person name="Borneman A.R."/>
        </authorList>
    </citation>
    <scope>NUCLEOTIDE SEQUENCE [LARGE SCALE GENOMIC DNA]</scope>
    <source>
        <strain evidence="2">AWRI1</strain>
        <tissue evidence="2">Single Adult Female</tissue>
    </source>
</reference>
<evidence type="ECO:0000313" key="2">
    <source>
        <dbReference type="EMBL" id="KAK7584016.1"/>
    </source>
</evidence>
<dbReference type="SUPFAM" id="SSF49265">
    <property type="entry name" value="Fibronectin type III"/>
    <property type="match status" value="2"/>
</dbReference>
<dbReference type="Pfam" id="PF00041">
    <property type="entry name" value="fn3"/>
    <property type="match status" value="1"/>
</dbReference>
<proteinExistence type="predicted"/>
<dbReference type="InterPro" id="IPR013783">
    <property type="entry name" value="Ig-like_fold"/>
</dbReference>
<dbReference type="EMBL" id="JBBCAQ010000032">
    <property type="protein sequence ID" value="KAK7584016.1"/>
    <property type="molecule type" value="Genomic_DNA"/>
</dbReference>
<dbReference type="Proteomes" id="UP001367676">
    <property type="component" value="Unassembled WGS sequence"/>
</dbReference>
<accession>A0AAN9TU40</accession>
<evidence type="ECO:0000313" key="3">
    <source>
        <dbReference type="Proteomes" id="UP001367676"/>
    </source>
</evidence>